<evidence type="ECO:0000256" key="3">
    <source>
        <dbReference type="ARBA" id="ARBA00037770"/>
    </source>
</evidence>
<reference evidence="7" key="1">
    <citation type="submission" date="2020-05" db="UniProtKB">
        <authorList>
            <consortium name="EnsemblMetazoa"/>
        </authorList>
    </citation>
    <scope>IDENTIFICATION</scope>
    <source>
        <strain evidence="7">USDA</strain>
    </source>
</reference>
<feature type="region of interest" description="Disordered" evidence="5">
    <location>
        <begin position="523"/>
        <end position="586"/>
    </location>
</feature>
<evidence type="ECO:0000256" key="1">
    <source>
        <dbReference type="ARBA" id="ARBA00022741"/>
    </source>
</evidence>
<evidence type="ECO:0000256" key="2">
    <source>
        <dbReference type="ARBA" id="ARBA00023134"/>
    </source>
</evidence>
<keyword evidence="2" id="KW-0342">GTP-binding</keyword>
<dbReference type="PANTHER" id="PTHR45709">
    <property type="entry name" value="LARGE SUBUNIT GTPASE 1 HOMOLOG-RELATED"/>
    <property type="match status" value="1"/>
</dbReference>
<dbReference type="EnsemblMetazoa" id="SCAU003735-RA">
    <property type="protein sequence ID" value="SCAU003735-PA"/>
    <property type="gene ID" value="SCAU003735"/>
</dbReference>
<dbReference type="Gene3D" id="3.40.50.300">
    <property type="entry name" value="P-loop containing nucleotide triphosphate hydrolases"/>
    <property type="match status" value="1"/>
</dbReference>
<feature type="compositionally biased region" description="Low complexity" evidence="5">
    <location>
        <begin position="541"/>
        <end position="557"/>
    </location>
</feature>
<dbReference type="AlphaFoldDB" id="A0A1I8P0L4"/>
<dbReference type="InterPro" id="IPR043358">
    <property type="entry name" value="GNL1-like"/>
</dbReference>
<evidence type="ECO:0000259" key="6">
    <source>
        <dbReference type="Pfam" id="PF01926"/>
    </source>
</evidence>
<dbReference type="KEGG" id="scac:106088918"/>
<name>A0A1I8P0L4_STOCA</name>
<evidence type="ECO:0000256" key="5">
    <source>
        <dbReference type="SAM" id="MobiDB-lite"/>
    </source>
</evidence>
<dbReference type="CDD" id="cd00882">
    <property type="entry name" value="Ras_like_GTPase"/>
    <property type="match status" value="1"/>
</dbReference>
<keyword evidence="8" id="KW-1185">Reference proteome</keyword>
<evidence type="ECO:0000313" key="8">
    <source>
        <dbReference type="Proteomes" id="UP000095300"/>
    </source>
</evidence>
<sequence length="586" mass="67497">MPQARRKVPYSGKKKKDQLLQKRQLKGPQKYLRTRSDDGETTEDNEMTVRKLMMRSQTAGSGNRNSNRYNLCFYQESKKELERLKLDGLKSYSPATPEQREIDAGFYEGYDFPIRPDWNYNMDKATLDRNENKYFREYVEHLQQKQKAENKDLSLFELNLETWRQLWRVLELSDILLIIVDVRYATLMFPPYLYDYIVNKIGKQAILILNKVDLVAPEVVVAWRCYFHETYPGLPVVIFASNPLQSKKGTQQSRRMNYKRGIEGVHNIFKECQKIVQSEIDLTGWEQKILEDMASDHAYLESEAETIAEKYFDETEEEEISTMPHEGESENRTKYYKGILTLGCIGFPNVGKSSLINALKGRKVVSVSRTPGHTKHFQTIFLTNVVRLCDSPGLVFPSSTSKYLQVLLGSFPISQLQVPYRSIQLMAEHLDLPKILKIHLPEDYDEWSPVAICDALAIKRGFIVAKSARPDRYRAANHLLRSCVSGQFQLILQFYPPKFNTQREMWVEHTDVAEVKKYQNLATDGQGEEDIHDNGDTSSINSESAYESDENSSSNDETNADEDDEAAEQSTQPSTSRNAFALLEDD</sequence>
<dbReference type="SUPFAM" id="SSF52540">
    <property type="entry name" value="P-loop containing nucleoside triphosphate hydrolases"/>
    <property type="match status" value="1"/>
</dbReference>
<organism evidence="7 8">
    <name type="scientific">Stomoxys calcitrans</name>
    <name type="common">Stable fly</name>
    <name type="synonym">Conops calcitrans</name>
    <dbReference type="NCBI Taxonomy" id="35570"/>
    <lineage>
        <taxon>Eukaryota</taxon>
        <taxon>Metazoa</taxon>
        <taxon>Ecdysozoa</taxon>
        <taxon>Arthropoda</taxon>
        <taxon>Hexapoda</taxon>
        <taxon>Insecta</taxon>
        <taxon>Pterygota</taxon>
        <taxon>Neoptera</taxon>
        <taxon>Endopterygota</taxon>
        <taxon>Diptera</taxon>
        <taxon>Brachycera</taxon>
        <taxon>Muscomorpha</taxon>
        <taxon>Muscoidea</taxon>
        <taxon>Muscidae</taxon>
        <taxon>Stomoxys</taxon>
    </lineage>
</organism>
<accession>A0A1I8P0L4</accession>
<dbReference type="PANTHER" id="PTHR45709:SF3">
    <property type="entry name" value="GUANINE NUCLEOTIDE-BINDING PROTEIN-LIKE 1"/>
    <property type="match status" value="1"/>
</dbReference>
<gene>
    <name evidence="7" type="primary">106088918</name>
</gene>
<keyword evidence="1" id="KW-0547">Nucleotide-binding</keyword>
<dbReference type="STRING" id="35570.A0A1I8P0L4"/>
<feature type="compositionally biased region" description="Acidic residues" evidence="5">
    <location>
        <begin position="558"/>
        <end position="567"/>
    </location>
</feature>
<protein>
    <recommendedName>
        <fullName evidence="4">Guanine nucleotide-binding protein-like 1</fullName>
    </recommendedName>
</protein>
<dbReference type="InterPro" id="IPR027417">
    <property type="entry name" value="P-loop_NTPase"/>
</dbReference>
<dbReference type="CDD" id="cd01857">
    <property type="entry name" value="HSR1_MMR1"/>
    <property type="match status" value="1"/>
</dbReference>
<evidence type="ECO:0000256" key="4">
    <source>
        <dbReference type="ARBA" id="ARBA00039902"/>
    </source>
</evidence>
<dbReference type="Proteomes" id="UP000095300">
    <property type="component" value="Unassembled WGS sequence"/>
</dbReference>
<dbReference type="InterPro" id="IPR006073">
    <property type="entry name" value="GTP-bd"/>
</dbReference>
<dbReference type="PRINTS" id="PR00326">
    <property type="entry name" value="GTP1OBG"/>
</dbReference>
<dbReference type="Pfam" id="PF01926">
    <property type="entry name" value="MMR_HSR1"/>
    <property type="match status" value="1"/>
</dbReference>
<feature type="compositionally biased region" description="Basic residues" evidence="5">
    <location>
        <begin position="1"/>
        <end position="16"/>
    </location>
</feature>
<dbReference type="VEuPathDB" id="VectorBase:SCAU003735"/>
<comment type="function">
    <text evidence="3">Possible regulatory or functional link with the histocompatibility cluster.</text>
</comment>
<proteinExistence type="predicted"/>
<dbReference type="OrthoDB" id="391988at2759"/>
<feature type="region of interest" description="Disordered" evidence="5">
    <location>
        <begin position="1"/>
        <end position="45"/>
    </location>
</feature>
<dbReference type="GO" id="GO:0003924">
    <property type="term" value="F:GTPase activity"/>
    <property type="evidence" value="ECO:0007669"/>
    <property type="project" value="InterPro"/>
</dbReference>
<feature type="domain" description="G" evidence="6">
    <location>
        <begin position="342"/>
        <end position="396"/>
    </location>
</feature>
<dbReference type="GO" id="GO:0005525">
    <property type="term" value="F:GTP binding"/>
    <property type="evidence" value="ECO:0007669"/>
    <property type="project" value="UniProtKB-KW"/>
</dbReference>
<evidence type="ECO:0000313" key="7">
    <source>
        <dbReference type="EnsemblMetazoa" id="SCAU003735-PA"/>
    </source>
</evidence>